<protein>
    <recommendedName>
        <fullName evidence="4">DUF3311 domain-containing protein</fullName>
    </recommendedName>
</protein>
<keyword evidence="3" id="KW-1185">Reference proteome</keyword>
<evidence type="ECO:0008006" key="4">
    <source>
        <dbReference type="Google" id="ProtNLM"/>
    </source>
</evidence>
<reference evidence="2" key="1">
    <citation type="submission" date="2021-06" db="EMBL/GenBank/DDBJ databases">
        <title>Thalassococcus sp. CAU 1522 isolated from sea sand, Republic of Korea.</title>
        <authorList>
            <person name="Kim W."/>
        </authorList>
    </citation>
    <scope>NUCLEOTIDE SEQUENCE</scope>
    <source>
        <strain evidence="2">CAU 1522</strain>
    </source>
</reference>
<proteinExistence type="predicted"/>
<keyword evidence="1" id="KW-0812">Transmembrane</keyword>
<dbReference type="EMBL" id="JAHRWL010000004">
    <property type="protein sequence ID" value="MBV2361732.1"/>
    <property type="molecule type" value="Genomic_DNA"/>
</dbReference>
<evidence type="ECO:0000313" key="2">
    <source>
        <dbReference type="EMBL" id="MBV2361732.1"/>
    </source>
</evidence>
<keyword evidence="1" id="KW-0472">Membrane</keyword>
<comment type="caution">
    <text evidence="2">The sequence shown here is derived from an EMBL/GenBank/DDBJ whole genome shotgun (WGS) entry which is preliminary data.</text>
</comment>
<feature type="transmembrane region" description="Helical" evidence="1">
    <location>
        <begin position="58"/>
        <end position="78"/>
    </location>
</feature>
<evidence type="ECO:0000256" key="1">
    <source>
        <dbReference type="SAM" id="Phobius"/>
    </source>
</evidence>
<dbReference type="Proteomes" id="UP001166293">
    <property type="component" value="Unassembled WGS sequence"/>
</dbReference>
<accession>A0ABS6NCH4</accession>
<dbReference type="RefSeq" id="WP_217780121.1">
    <property type="nucleotide sequence ID" value="NZ_JAHRWL010000004.1"/>
</dbReference>
<keyword evidence="1" id="KW-1133">Transmembrane helix</keyword>
<feature type="transmembrane region" description="Helical" evidence="1">
    <location>
        <begin position="28"/>
        <end position="46"/>
    </location>
</feature>
<evidence type="ECO:0000313" key="3">
    <source>
        <dbReference type="Proteomes" id="UP001166293"/>
    </source>
</evidence>
<sequence length="97" mass="10851">MSRDTDDWTGAPLFVERRAYRRRRAADAARALPVLALFLWMLPLFWRLGTDDVMVSGALVYIFAIWIGVIVAAAALAFRIAPERQGDVASDRDEDGP</sequence>
<name>A0ABS6NCH4_9RHOB</name>
<gene>
    <name evidence="2" type="ORF">KUH32_18355</name>
</gene>
<organism evidence="2 3">
    <name type="scientific">Thalassococcus arenae</name>
    <dbReference type="NCBI Taxonomy" id="2851652"/>
    <lineage>
        <taxon>Bacteria</taxon>
        <taxon>Pseudomonadati</taxon>
        <taxon>Pseudomonadota</taxon>
        <taxon>Alphaproteobacteria</taxon>
        <taxon>Rhodobacterales</taxon>
        <taxon>Roseobacteraceae</taxon>
        <taxon>Thalassococcus</taxon>
    </lineage>
</organism>